<feature type="domain" description="CR-type" evidence="9">
    <location>
        <begin position="157"/>
        <end position="239"/>
    </location>
</feature>
<dbReference type="InterPro" id="IPR001305">
    <property type="entry name" value="HSP_DnaJ_Cys-rich_dom"/>
</dbReference>
<dbReference type="PROSITE" id="PS50076">
    <property type="entry name" value="DNAJ_2"/>
    <property type="match status" value="1"/>
</dbReference>
<dbReference type="PRINTS" id="PR00625">
    <property type="entry name" value="JDOMAIN"/>
</dbReference>
<dbReference type="Proteomes" id="UP001529421">
    <property type="component" value="Unassembled WGS sequence"/>
</dbReference>
<dbReference type="CDD" id="cd10719">
    <property type="entry name" value="DnaJ_zf"/>
    <property type="match status" value="1"/>
</dbReference>
<dbReference type="PANTHER" id="PTHR43096">
    <property type="entry name" value="DNAJ HOMOLOG 1, MITOCHONDRIAL-RELATED"/>
    <property type="match status" value="1"/>
</dbReference>
<dbReference type="Gene3D" id="1.10.287.110">
    <property type="entry name" value="DnaJ domain"/>
    <property type="match status" value="1"/>
</dbReference>
<evidence type="ECO:0000256" key="4">
    <source>
        <dbReference type="ARBA" id="ARBA00022833"/>
    </source>
</evidence>
<evidence type="ECO:0000313" key="10">
    <source>
        <dbReference type="EMBL" id="MDM8273902.1"/>
    </source>
</evidence>
<dbReference type="EMBL" id="JAUDDZ010000001">
    <property type="protein sequence ID" value="MDM8273902.1"/>
    <property type="molecule type" value="Genomic_DNA"/>
</dbReference>
<dbReference type="SUPFAM" id="SSF46565">
    <property type="entry name" value="Chaperone J-domain"/>
    <property type="match status" value="1"/>
</dbReference>
<dbReference type="InterPro" id="IPR001623">
    <property type="entry name" value="DnaJ_domain"/>
</dbReference>
<evidence type="ECO:0000259" key="9">
    <source>
        <dbReference type="PROSITE" id="PS51188"/>
    </source>
</evidence>
<dbReference type="PROSITE" id="PS00636">
    <property type="entry name" value="DNAJ_1"/>
    <property type="match status" value="1"/>
</dbReference>
<keyword evidence="4 6" id="KW-0862">Zinc</keyword>
<keyword evidence="3 6" id="KW-0863">Zinc-finger</keyword>
<dbReference type="SUPFAM" id="SSF57938">
    <property type="entry name" value="DnaJ/Hsp40 cysteine-rich domain"/>
    <property type="match status" value="1"/>
</dbReference>
<sequence length="382" mass="39978">MATMNEKDYYAILGVSKDASQKEIQKAFQQKARKLHPDVNKAPDAEEKFKEVSEAYAVLSDEQKRARYDAMRSGSPFAGGGASAYGGGGAAGYGGYGSPFGGSPFAGSPFGGSPFAGSPFGGSWAQRGRQGGSAYNPEAGADVVVDVELTPEQVKAGARKGVKYRRYEPCSHCGGSGSVSSEHAHTCPSCGGTGVIGVDMSFLFGGGMFQMVCPECNGSGKVVADPCPDCGGSGRRQVMSEAVIEFPAGVHDGETVRIKGMGHAGTNGASSGDLVGRAHVAAERLEGSAYKGFYIMGFVIPFLLLSAVSGVVSLFALVCLVPFVAGLYLVLKDDVLHRSGLWWKRGVSRMLSGAGNALLYALIAVWFVSCSSGMFYRPYLWI</sequence>
<dbReference type="Pfam" id="PF00226">
    <property type="entry name" value="DnaJ"/>
    <property type="match status" value="1"/>
</dbReference>
<organism evidence="10 11">
    <name type="scientific">Enorma phocaeensis</name>
    <dbReference type="NCBI Taxonomy" id="1871019"/>
    <lineage>
        <taxon>Bacteria</taxon>
        <taxon>Bacillati</taxon>
        <taxon>Actinomycetota</taxon>
        <taxon>Coriobacteriia</taxon>
        <taxon>Coriobacteriales</taxon>
        <taxon>Coriobacteriaceae</taxon>
        <taxon>Enorma</taxon>
    </lineage>
</organism>
<evidence type="ECO:0000256" key="1">
    <source>
        <dbReference type="ARBA" id="ARBA00022723"/>
    </source>
</evidence>
<dbReference type="RefSeq" id="WP_289544038.1">
    <property type="nucleotide sequence ID" value="NZ_JAUDDZ010000001.1"/>
</dbReference>
<keyword evidence="7" id="KW-0472">Membrane</keyword>
<proteinExistence type="predicted"/>
<feature type="zinc finger region" description="CR-type" evidence="6">
    <location>
        <begin position="157"/>
        <end position="239"/>
    </location>
</feature>
<reference evidence="11" key="1">
    <citation type="submission" date="2023-06" db="EMBL/GenBank/DDBJ databases">
        <title>Identification and characterization of horizontal gene transfer across gut microbiota members of farm animals based on homology search.</title>
        <authorList>
            <person name="Zeman M."/>
            <person name="Kubasova T."/>
            <person name="Jahodarova E."/>
            <person name="Nykrynova M."/>
            <person name="Rychlik I."/>
        </authorList>
    </citation>
    <scope>NUCLEOTIDE SEQUENCE [LARGE SCALE GENOMIC DNA]</scope>
    <source>
        <strain evidence="11">154_Feed</strain>
    </source>
</reference>
<evidence type="ECO:0000256" key="7">
    <source>
        <dbReference type="SAM" id="Phobius"/>
    </source>
</evidence>
<dbReference type="InterPro" id="IPR002939">
    <property type="entry name" value="DnaJ_C"/>
</dbReference>
<feature type="transmembrane region" description="Helical" evidence="7">
    <location>
        <begin position="314"/>
        <end position="331"/>
    </location>
</feature>
<dbReference type="Gene3D" id="6.20.20.10">
    <property type="match status" value="2"/>
</dbReference>
<comment type="caution">
    <text evidence="10">The sequence shown here is derived from an EMBL/GenBank/DDBJ whole genome shotgun (WGS) entry which is preliminary data.</text>
</comment>
<dbReference type="Pfam" id="PF01556">
    <property type="entry name" value="DnaJ_C"/>
    <property type="match status" value="1"/>
</dbReference>
<evidence type="ECO:0000313" key="11">
    <source>
        <dbReference type="Proteomes" id="UP001529421"/>
    </source>
</evidence>
<feature type="transmembrane region" description="Helical" evidence="7">
    <location>
        <begin position="351"/>
        <end position="376"/>
    </location>
</feature>
<keyword evidence="5" id="KW-0143">Chaperone</keyword>
<keyword evidence="2" id="KW-0677">Repeat</keyword>
<feature type="domain" description="J" evidence="8">
    <location>
        <begin position="8"/>
        <end position="72"/>
    </location>
</feature>
<dbReference type="InterPro" id="IPR008971">
    <property type="entry name" value="HSP40/DnaJ_pept-bd"/>
</dbReference>
<dbReference type="InterPro" id="IPR036410">
    <property type="entry name" value="HSP_DnaJ_Cys-rich_dom_sf"/>
</dbReference>
<evidence type="ECO:0000256" key="6">
    <source>
        <dbReference type="PROSITE-ProRule" id="PRU00546"/>
    </source>
</evidence>
<dbReference type="InterPro" id="IPR036869">
    <property type="entry name" value="J_dom_sf"/>
</dbReference>
<name>A0ABT7V7P2_9ACTN</name>
<evidence type="ECO:0000256" key="3">
    <source>
        <dbReference type="ARBA" id="ARBA00022771"/>
    </source>
</evidence>
<dbReference type="CDD" id="cd06257">
    <property type="entry name" value="DnaJ"/>
    <property type="match status" value="1"/>
</dbReference>
<dbReference type="Pfam" id="PF00684">
    <property type="entry name" value="DnaJ_CXXCXGXG"/>
    <property type="match status" value="1"/>
</dbReference>
<accession>A0ABT7V7P2</accession>
<keyword evidence="11" id="KW-1185">Reference proteome</keyword>
<dbReference type="Gene3D" id="2.60.260.20">
    <property type="entry name" value="Urease metallochaperone UreE, N-terminal domain"/>
    <property type="match status" value="1"/>
</dbReference>
<evidence type="ECO:0000256" key="2">
    <source>
        <dbReference type="ARBA" id="ARBA00022737"/>
    </source>
</evidence>
<protein>
    <submittedName>
        <fullName evidence="10">DnaJ domain-containing protein</fullName>
    </submittedName>
</protein>
<dbReference type="SUPFAM" id="SSF49493">
    <property type="entry name" value="HSP40/DnaJ peptide-binding domain"/>
    <property type="match status" value="1"/>
</dbReference>
<gene>
    <name evidence="10" type="ORF">QUW28_00070</name>
</gene>
<evidence type="ECO:0000259" key="8">
    <source>
        <dbReference type="PROSITE" id="PS50076"/>
    </source>
</evidence>
<keyword evidence="1 6" id="KW-0479">Metal-binding</keyword>
<dbReference type="PANTHER" id="PTHR43096:SF52">
    <property type="entry name" value="DNAJ HOMOLOG 1, MITOCHONDRIAL-RELATED"/>
    <property type="match status" value="1"/>
</dbReference>
<dbReference type="PROSITE" id="PS51188">
    <property type="entry name" value="ZF_CR"/>
    <property type="match status" value="1"/>
</dbReference>
<keyword evidence="7" id="KW-1133">Transmembrane helix</keyword>
<dbReference type="InterPro" id="IPR018253">
    <property type="entry name" value="DnaJ_domain_CS"/>
</dbReference>
<dbReference type="SMART" id="SM00271">
    <property type="entry name" value="DnaJ"/>
    <property type="match status" value="1"/>
</dbReference>
<keyword evidence="7" id="KW-0812">Transmembrane</keyword>
<evidence type="ECO:0000256" key="5">
    <source>
        <dbReference type="ARBA" id="ARBA00023186"/>
    </source>
</evidence>
<reference evidence="10 11" key="2">
    <citation type="submission" date="2023-06" db="EMBL/GenBank/DDBJ databases">
        <authorList>
            <person name="Zeman M."/>
            <person name="Kubasova T."/>
            <person name="Jahodarova E."/>
            <person name="Nykrynova M."/>
            <person name="Rychlik I."/>
        </authorList>
    </citation>
    <scope>NUCLEOTIDE SEQUENCE [LARGE SCALE GENOMIC DNA]</scope>
    <source>
        <strain evidence="10 11">154_Feed</strain>
    </source>
</reference>